<dbReference type="Gene3D" id="1.10.510.10">
    <property type="entry name" value="Transferase(Phosphotransferase) domain 1"/>
    <property type="match status" value="1"/>
</dbReference>
<dbReference type="SMART" id="SM00220">
    <property type="entry name" value="S_TKc"/>
    <property type="match status" value="1"/>
</dbReference>
<dbReference type="GO" id="GO:0005524">
    <property type="term" value="F:ATP binding"/>
    <property type="evidence" value="ECO:0007669"/>
    <property type="project" value="InterPro"/>
</dbReference>
<feature type="domain" description="Protein kinase" evidence="1">
    <location>
        <begin position="230"/>
        <end position="510"/>
    </location>
</feature>
<evidence type="ECO:0000259" key="1">
    <source>
        <dbReference type="PROSITE" id="PS50011"/>
    </source>
</evidence>
<dbReference type="PROSITE" id="PS50011">
    <property type="entry name" value="PROTEIN_KINASE_DOM"/>
    <property type="match status" value="1"/>
</dbReference>
<gene>
    <name evidence="2" type="primary">lanKC</name>
    <name evidence="2" type="ORF">AB5J58_21165</name>
</gene>
<evidence type="ECO:0000313" key="2">
    <source>
        <dbReference type="EMBL" id="XDQ02562.1"/>
    </source>
</evidence>
<dbReference type="EMBL" id="CP163431">
    <property type="protein sequence ID" value="XDQ02562.1"/>
    <property type="molecule type" value="Genomic_DNA"/>
</dbReference>
<dbReference type="InterPro" id="IPR007822">
    <property type="entry name" value="LANC-like"/>
</dbReference>
<dbReference type="AlphaFoldDB" id="A0AB39MBT3"/>
<dbReference type="GO" id="GO:0004672">
    <property type="term" value="F:protein kinase activity"/>
    <property type="evidence" value="ECO:0007669"/>
    <property type="project" value="InterPro"/>
</dbReference>
<dbReference type="GO" id="GO:0031179">
    <property type="term" value="P:peptide modification"/>
    <property type="evidence" value="ECO:0007669"/>
    <property type="project" value="InterPro"/>
</dbReference>
<dbReference type="InterPro" id="IPR011009">
    <property type="entry name" value="Kinase-like_dom_sf"/>
</dbReference>
<dbReference type="Gene3D" id="1.50.10.20">
    <property type="match status" value="1"/>
</dbReference>
<dbReference type="SUPFAM" id="SSF158745">
    <property type="entry name" value="LanC-like"/>
    <property type="match status" value="1"/>
</dbReference>
<dbReference type="RefSeq" id="WP_369188677.1">
    <property type="nucleotide sequence ID" value="NZ_CP163431.1"/>
</dbReference>
<organism evidence="2">
    <name type="scientific">Streptomyces sp. R08</name>
    <dbReference type="NCBI Taxonomy" id="3238624"/>
    <lineage>
        <taxon>Bacteria</taxon>
        <taxon>Bacillati</taxon>
        <taxon>Actinomycetota</taxon>
        <taxon>Actinomycetes</taxon>
        <taxon>Kitasatosporales</taxon>
        <taxon>Streptomycetaceae</taxon>
        <taxon>Streptomyces</taxon>
    </lineage>
</organism>
<reference evidence="2" key="1">
    <citation type="submission" date="2024-07" db="EMBL/GenBank/DDBJ databases">
        <authorList>
            <person name="Yu S.T."/>
        </authorList>
    </citation>
    <scope>NUCLEOTIDE SEQUENCE</scope>
    <source>
        <strain evidence="2">R08</strain>
    </source>
</reference>
<protein>
    <submittedName>
        <fullName evidence="2">Class III lanthionine synthetase LanKC</fullName>
    </submittedName>
</protein>
<dbReference type="SMART" id="SM01260">
    <property type="entry name" value="LANC_like"/>
    <property type="match status" value="1"/>
</dbReference>
<name>A0AB39MBT3_9ACTN</name>
<sequence length="911" mass="99414">MSHHPRWFENFSRRMPSSEHMRAYRSALPDDWHTWRRGYWIIAEPPGAPVVGQGWKLHVSSISRNSTETLRRALPVMRDAGVRFKFLMDPPAVGEANGKSFPRASSGKFITVYPDDDAQFRAVAAALTKALAGLDGPYVLTDRRCPGSRVVSYRYGGFVSRFELKPLGLRDLMIQAPDGSLVPDVRTPYWLVPDWAQDPYAGADRGTETDKDGAAGGGGSAGKGLLGGRFKVGSALAFSNRGGIYRGVDTETGADVVLREARPYVEVGPRGIDAVDLLRHEYQLLTELADTGLFVRPIAFFEQWEHAFIAEDHIDGSHLGHLSIAQNPLYGLDLTPARLADYYDRFRLLWVQTADAIAACHERGIVLGDLSMTNIMVTPDDRIRVIDLESAFHEGTDGGAGLSTPGAVTRRAMAAGRGDRRTDYYALGGLMLCCVLACHSNDLVDHDIPLRLLDEVAADLALPGELVALIRDLYDENATLPDPVALRRRLTALPFTTAWQQPPPLAHPVTPEPESTADLGRRIETTLDGVVKFLHGTADLQRDDRLFPADPLVFETNPLSVAHGAYGCLYTLHTVGGEVPDTFLTWALRKPTGHEALPPGLYYGSAGVAWVLSAMGHREVAARVLRDAAGHRLLYTEPGVLTGTAGHGMACLRLWRDTGRTEFLDRAREIGEHFARSARHEGVRAHWTGSGKHVPVGYGEGASGVAMFLLALHAATGDVQVLELGRAGLEFDLACGEYSPTGRLSFPAVARTDDKPSPVLRQYWDEGTAGILTTLLRYHYVTGDGSLRKRIDELLPDVRRKYTTFPQLFHGISGIGNTLLDAYEFLGDPELLGDAQRAAEAVLCSAVRRPEGVVFPGEQSVRECCDLASGSAGVALFLDRFRRAHPGARTNTNFLLDDLLKEPPTASGSRG</sequence>
<dbReference type="NCBIfam" id="NF038151">
    <property type="entry name" value="lanthi_synth_III"/>
    <property type="match status" value="1"/>
</dbReference>
<dbReference type="PRINTS" id="PR01950">
    <property type="entry name" value="LANCSUPER"/>
</dbReference>
<proteinExistence type="predicted"/>
<dbReference type="CDD" id="cd04791">
    <property type="entry name" value="LanC_SerThrkinase"/>
    <property type="match status" value="1"/>
</dbReference>
<dbReference type="InterPro" id="IPR058053">
    <property type="entry name" value="RamC_C"/>
</dbReference>
<dbReference type="Pfam" id="PF05147">
    <property type="entry name" value="LANC_like"/>
    <property type="match status" value="1"/>
</dbReference>
<dbReference type="InterPro" id="IPR000719">
    <property type="entry name" value="Prot_kinase_dom"/>
</dbReference>
<dbReference type="InterPro" id="IPR057929">
    <property type="entry name" value="RamC_N"/>
</dbReference>
<dbReference type="InterPro" id="IPR053524">
    <property type="entry name" value="Aerial_hyphae_peptide-synth"/>
</dbReference>
<dbReference type="Pfam" id="PF25816">
    <property type="entry name" value="RamC_N"/>
    <property type="match status" value="1"/>
</dbReference>
<dbReference type="SUPFAM" id="SSF56112">
    <property type="entry name" value="Protein kinase-like (PK-like)"/>
    <property type="match status" value="1"/>
</dbReference>
<accession>A0AB39MBT3</accession>